<feature type="domain" description="FlgD/Vpr Ig-like" evidence="1">
    <location>
        <begin position="861"/>
        <end position="919"/>
    </location>
</feature>
<evidence type="ECO:0000259" key="1">
    <source>
        <dbReference type="Pfam" id="PF13860"/>
    </source>
</evidence>
<dbReference type="Pfam" id="PF13860">
    <property type="entry name" value="FlgD_ig"/>
    <property type="match status" value="1"/>
</dbReference>
<comment type="caution">
    <text evidence="2">The sequence shown here is derived from an EMBL/GenBank/DDBJ whole genome shotgun (WGS) entry which is preliminary data.</text>
</comment>
<dbReference type="Gene3D" id="2.60.40.4070">
    <property type="match status" value="1"/>
</dbReference>
<feature type="non-terminal residue" evidence="2">
    <location>
        <position position="1"/>
    </location>
</feature>
<evidence type="ECO:0000313" key="2">
    <source>
        <dbReference type="EMBL" id="MFC1572887.1"/>
    </source>
</evidence>
<organism evidence="2 3">
    <name type="scientific">Eiseniibacteriota bacterium</name>
    <dbReference type="NCBI Taxonomy" id="2212470"/>
    <lineage>
        <taxon>Bacteria</taxon>
        <taxon>Candidatus Eiseniibacteriota</taxon>
    </lineage>
</organism>
<name>A0ABV6YKN3_UNCEI</name>
<reference evidence="2 3" key="1">
    <citation type="submission" date="2024-09" db="EMBL/GenBank/DDBJ databases">
        <authorList>
            <person name="D'Angelo T."/>
        </authorList>
    </citation>
    <scope>NUCLEOTIDE SEQUENCE [LARGE SCALE GENOMIC DNA]</scope>
    <source>
        <strain evidence="2">SAG AM-320-E07</strain>
    </source>
</reference>
<sequence length="936" mass="105026">AITPGDSGRIEFTYFNDTEPDYDYTHIYVLCHDDSAGSTEEVEVHRFSGVIGGHDDPQTWDQTVHEADLPGGTDTIQFEIRMVADAGWSDEDGLYETACGPFAADDITITVGGSPVTYDFESGPQGWTFDKCQGVGSYMAVWPEETWSDWVSEVMDVSVCGCPMTENVLGFVDPESPSPIPGHPSGHHEYGKSGIVDSGSHSHYNSTVVRWNAYYNLPYDAGTVFRLGYSYYPFSSDRNPTPGWSPRMGWRSYMYTGNIPYCSKPEPGDVSYFANLSEPSGLGGDPIPSHWEQMRLYFEVYCSCEEFGVPASVCLEGENCGAPLLDNVQVGLTTPELDAPRIALEAGHLFMDSFGQHTSRFLGPRANDTGMSNISRKLRNYCHLDTAVVVGPPVSEPDNPPWRCELCFKVVRKGALQDEVFGYEVWRERFRDYPDYPDVEFVCARMDSAEDSQHVFNNKFATYFHEEDWAFDFAEDDYTEEQEIFPDEVFTPGTRIEYYYRAYWEDYPPYEATQLGPWEFEILPNMQGLPLAQEWPSILYVDAYNRGAEEHIVAVLDSLGLDYDKFDYLDASACYHLPLAWLGTEPCPDGTSGNNGMSLAQSLGYRLLLINTGSFGIGAMEMEDFILFEAWVDSACGDPERRRGIIFNGDQIARIMSDPEAGLAYASFVDTLGFMYDPNSPYREWNNDDEYCVYLEDAEQPEFAPDDSVGLYGNYCPNIYSYGVLQKNPEIAGVTGNLRYWSYKGTGDEEYVSFAEIVREKYVPDTTNWRSVVDGFSLHHLSERDWNPHDCSTDSAAITAGAADLLIPMLAWVQDPADPFVRWHCQTIPDVGVDDENDSPMSGPTNHLYPCRPNPLRDAATIRFSLATPGQVKLDIFDVSGRLVNTLVGDEMQAGENTLIWDGSDSGGRHVGSGLFWVRMRIGESFISSRRMLVFK</sequence>
<dbReference type="EMBL" id="JBHPKH010000047">
    <property type="protein sequence ID" value="MFC1572887.1"/>
    <property type="molecule type" value="Genomic_DNA"/>
</dbReference>
<protein>
    <submittedName>
        <fullName evidence="2">FlgD immunoglobulin-like domain containing protein</fullName>
    </submittedName>
</protein>
<evidence type="ECO:0000313" key="3">
    <source>
        <dbReference type="Proteomes" id="UP001593833"/>
    </source>
</evidence>
<keyword evidence="3" id="KW-1185">Reference proteome</keyword>
<proteinExistence type="predicted"/>
<accession>A0ABV6YKN3</accession>
<dbReference type="InterPro" id="IPR025965">
    <property type="entry name" value="FlgD/Vpr_Ig-like"/>
</dbReference>
<gene>
    <name evidence="2" type="ORF">ACFL6M_04730</name>
</gene>
<dbReference type="Proteomes" id="UP001593833">
    <property type="component" value="Unassembled WGS sequence"/>
</dbReference>